<organism evidence="1 2">
    <name type="scientific">Callosobruchus maculatus</name>
    <name type="common">Southern cowpea weevil</name>
    <name type="synonym">Pulse bruchid</name>
    <dbReference type="NCBI Taxonomy" id="64391"/>
    <lineage>
        <taxon>Eukaryota</taxon>
        <taxon>Metazoa</taxon>
        <taxon>Ecdysozoa</taxon>
        <taxon>Arthropoda</taxon>
        <taxon>Hexapoda</taxon>
        <taxon>Insecta</taxon>
        <taxon>Pterygota</taxon>
        <taxon>Neoptera</taxon>
        <taxon>Endopterygota</taxon>
        <taxon>Coleoptera</taxon>
        <taxon>Polyphaga</taxon>
        <taxon>Cucujiformia</taxon>
        <taxon>Chrysomeloidea</taxon>
        <taxon>Chrysomelidae</taxon>
        <taxon>Bruchinae</taxon>
        <taxon>Bruchini</taxon>
        <taxon>Callosobruchus</taxon>
    </lineage>
</organism>
<name>A0A653CYG5_CALMS</name>
<keyword evidence="2" id="KW-1185">Reference proteome</keyword>
<dbReference type="AlphaFoldDB" id="A0A653CYG5"/>
<dbReference type="OrthoDB" id="6784446at2759"/>
<accession>A0A653CYG5</accession>
<gene>
    <name evidence="1" type="ORF">CALMAC_LOCUS12810</name>
</gene>
<reference evidence="1 2" key="1">
    <citation type="submission" date="2019-01" db="EMBL/GenBank/DDBJ databases">
        <authorList>
            <person name="Sayadi A."/>
        </authorList>
    </citation>
    <scope>NUCLEOTIDE SEQUENCE [LARGE SCALE GENOMIC DNA]</scope>
</reference>
<proteinExistence type="predicted"/>
<evidence type="ECO:0000313" key="1">
    <source>
        <dbReference type="EMBL" id="VEN52800.1"/>
    </source>
</evidence>
<dbReference type="EMBL" id="CAACVG010009301">
    <property type="protein sequence ID" value="VEN52800.1"/>
    <property type="molecule type" value="Genomic_DNA"/>
</dbReference>
<sequence>MLMDTSGIPLSLNACSIQLQPLGKCCEEPFIQKIVLWAESKAELVELQKKCYLEQHQLKLQLMREKHKEKIRLMKKESDVKIELWNMGVPDSWLKGLQFITPRLIYF</sequence>
<dbReference type="Proteomes" id="UP000410492">
    <property type="component" value="Unassembled WGS sequence"/>
</dbReference>
<evidence type="ECO:0000313" key="2">
    <source>
        <dbReference type="Proteomes" id="UP000410492"/>
    </source>
</evidence>
<protein>
    <submittedName>
        <fullName evidence="1">Uncharacterized protein</fullName>
    </submittedName>
</protein>